<evidence type="ECO:0000313" key="3">
    <source>
        <dbReference type="Proteomes" id="UP001146120"/>
    </source>
</evidence>
<name>A0AAV2Z4F0_9STRA</name>
<comment type="caution">
    <text evidence="2">The sequence shown here is derived from an EMBL/GenBank/DDBJ whole genome shotgun (WGS) entry which is preliminary data.</text>
</comment>
<gene>
    <name evidence="2" type="ORF">N0F65_003561</name>
</gene>
<dbReference type="EMBL" id="DAKRPA010000060">
    <property type="protein sequence ID" value="DBA00632.1"/>
    <property type="molecule type" value="Genomic_DNA"/>
</dbReference>
<reference evidence="2" key="1">
    <citation type="submission" date="2022-11" db="EMBL/GenBank/DDBJ databases">
        <authorList>
            <person name="Morgan W.R."/>
            <person name="Tartar A."/>
        </authorList>
    </citation>
    <scope>NUCLEOTIDE SEQUENCE</scope>
    <source>
        <strain evidence="2">ARSEF 373</strain>
    </source>
</reference>
<feature type="region of interest" description="Disordered" evidence="1">
    <location>
        <begin position="13"/>
        <end position="42"/>
    </location>
</feature>
<evidence type="ECO:0000313" key="2">
    <source>
        <dbReference type="EMBL" id="DBA00632.1"/>
    </source>
</evidence>
<protein>
    <submittedName>
        <fullName evidence="2">Uncharacterized protein</fullName>
    </submittedName>
</protein>
<reference evidence="2" key="2">
    <citation type="journal article" date="2023" name="Microbiol Resour">
        <title>Decontamination and Annotation of the Draft Genome Sequence of the Oomycete Lagenidium giganteum ARSEF 373.</title>
        <authorList>
            <person name="Morgan W.R."/>
            <person name="Tartar A."/>
        </authorList>
    </citation>
    <scope>NUCLEOTIDE SEQUENCE</scope>
    <source>
        <strain evidence="2">ARSEF 373</strain>
    </source>
</reference>
<dbReference type="Proteomes" id="UP001146120">
    <property type="component" value="Unassembled WGS sequence"/>
</dbReference>
<dbReference type="AlphaFoldDB" id="A0AAV2Z4F0"/>
<feature type="compositionally biased region" description="Basic residues" evidence="1">
    <location>
        <begin position="18"/>
        <end position="35"/>
    </location>
</feature>
<accession>A0AAV2Z4F0</accession>
<sequence>MARWRIIQRVHLSSQSTRRAKPHSRQCFKAKRQRWIKSSQKS</sequence>
<organism evidence="2 3">
    <name type="scientific">Lagenidium giganteum</name>
    <dbReference type="NCBI Taxonomy" id="4803"/>
    <lineage>
        <taxon>Eukaryota</taxon>
        <taxon>Sar</taxon>
        <taxon>Stramenopiles</taxon>
        <taxon>Oomycota</taxon>
        <taxon>Peronosporomycetes</taxon>
        <taxon>Pythiales</taxon>
        <taxon>Pythiaceae</taxon>
    </lineage>
</organism>
<keyword evidence="3" id="KW-1185">Reference proteome</keyword>
<proteinExistence type="predicted"/>
<evidence type="ECO:0000256" key="1">
    <source>
        <dbReference type="SAM" id="MobiDB-lite"/>
    </source>
</evidence>